<proteinExistence type="predicted"/>
<dbReference type="AlphaFoldDB" id="E9J2X3"/>
<evidence type="ECO:0000313" key="2">
    <source>
        <dbReference type="EMBL" id="EFZ12835.1"/>
    </source>
</evidence>
<evidence type="ECO:0000256" key="1">
    <source>
        <dbReference type="SAM" id="MobiDB-lite"/>
    </source>
</evidence>
<dbReference type="EMBL" id="GL768054">
    <property type="protein sequence ID" value="EFZ12835.1"/>
    <property type="molecule type" value="Genomic_DNA"/>
</dbReference>
<name>E9J2X3_SOLIN</name>
<gene>
    <name evidence="2" type="ORF">SINV_15706</name>
</gene>
<protein>
    <submittedName>
        <fullName evidence="2">Uncharacterized protein</fullName>
    </submittedName>
</protein>
<accession>E9J2X3</accession>
<reference evidence="2" key="1">
    <citation type="journal article" date="2011" name="Proc. Natl. Acad. Sci. U.S.A.">
        <title>The genome of the fire ant Solenopsis invicta.</title>
        <authorList>
            <person name="Wurm Y."/>
            <person name="Wang J."/>
            <person name="Riba-Grognuz O."/>
            <person name="Corona M."/>
            <person name="Nygaard S."/>
            <person name="Hunt B.G."/>
            <person name="Ingram K.K."/>
            <person name="Falquet L."/>
            <person name="Nipitwattanaphon M."/>
            <person name="Gotzek D."/>
            <person name="Dijkstra M.B."/>
            <person name="Oettler J."/>
            <person name="Comtesse F."/>
            <person name="Shih C.J."/>
            <person name="Wu W.J."/>
            <person name="Yang C.C."/>
            <person name="Thomas J."/>
            <person name="Beaudoing E."/>
            <person name="Pradervand S."/>
            <person name="Flegel V."/>
            <person name="Cook E.D."/>
            <person name="Fabbretti R."/>
            <person name="Stockinger H."/>
            <person name="Long L."/>
            <person name="Farmerie W.G."/>
            <person name="Oakey J."/>
            <person name="Boomsma J.J."/>
            <person name="Pamilo P."/>
            <person name="Yi S.V."/>
            <person name="Heinze J."/>
            <person name="Goodisman M.A."/>
            <person name="Farinelli L."/>
            <person name="Harshman K."/>
            <person name="Hulo N."/>
            <person name="Cerutti L."/>
            <person name="Xenarios I."/>
            <person name="Shoemaker D."/>
            <person name="Keller L."/>
        </authorList>
    </citation>
    <scope>NUCLEOTIDE SEQUENCE [LARGE SCALE GENOMIC DNA]</scope>
</reference>
<feature type="non-terminal residue" evidence="2">
    <location>
        <position position="107"/>
    </location>
</feature>
<feature type="compositionally biased region" description="Basic and acidic residues" evidence="1">
    <location>
        <begin position="98"/>
        <end position="107"/>
    </location>
</feature>
<feature type="region of interest" description="Disordered" evidence="1">
    <location>
        <begin position="73"/>
        <end position="107"/>
    </location>
</feature>
<sequence length="107" mass="12391">MHPLNACQLQENHQYIPDITANSHRQKYPKYINNMTNKKYQIWIDTYFFQAPTEKDVHGFAGPLRCDPVYPVQDTEREQRAAEATPRLQGPVLPDDGAQDRAGHRRA</sequence>
<dbReference type="HOGENOM" id="CLU_2216568_0_0_1"/>
<organism>
    <name type="scientific">Solenopsis invicta</name>
    <name type="common">Red imported fire ant</name>
    <name type="synonym">Solenopsis wagneri</name>
    <dbReference type="NCBI Taxonomy" id="13686"/>
    <lineage>
        <taxon>Eukaryota</taxon>
        <taxon>Metazoa</taxon>
        <taxon>Ecdysozoa</taxon>
        <taxon>Arthropoda</taxon>
        <taxon>Hexapoda</taxon>
        <taxon>Insecta</taxon>
        <taxon>Pterygota</taxon>
        <taxon>Neoptera</taxon>
        <taxon>Endopterygota</taxon>
        <taxon>Hymenoptera</taxon>
        <taxon>Apocrita</taxon>
        <taxon>Aculeata</taxon>
        <taxon>Formicoidea</taxon>
        <taxon>Formicidae</taxon>
        <taxon>Myrmicinae</taxon>
        <taxon>Solenopsis</taxon>
    </lineage>
</organism>